<dbReference type="PANTHER" id="PTHR30622:SF3">
    <property type="entry name" value="UNDECAPRENYL-DIPHOSPHATASE"/>
    <property type="match status" value="1"/>
</dbReference>
<evidence type="ECO:0000256" key="7">
    <source>
        <dbReference type="ARBA" id="ARBA00022801"/>
    </source>
</evidence>
<evidence type="ECO:0000256" key="16">
    <source>
        <dbReference type="ARBA" id="ARBA00047594"/>
    </source>
</evidence>
<reference evidence="18 19" key="1">
    <citation type="submission" date="2023-03" db="EMBL/GenBank/DDBJ databases">
        <title>Complete genome sequence of Tepidibacter sp. SWIR-1, isolated from a deep-sea hydrothermal vent.</title>
        <authorList>
            <person name="Li X."/>
        </authorList>
    </citation>
    <scope>NUCLEOTIDE SEQUENCE [LARGE SCALE GENOMIC DNA]</scope>
    <source>
        <strain evidence="18 19">SWIR-1</strain>
    </source>
</reference>
<evidence type="ECO:0000313" key="18">
    <source>
        <dbReference type="EMBL" id="WFD12080.1"/>
    </source>
</evidence>
<dbReference type="InterPro" id="IPR003824">
    <property type="entry name" value="UppP"/>
</dbReference>
<feature type="transmembrane region" description="Helical" evidence="17">
    <location>
        <begin position="183"/>
        <end position="205"/>
    </location>
</feature>
<feature type="transmembrane region" description="Helical" evidence="17">
    <location>
        <begin position="12"/>
        <end position="35"/>
    </location>
</feature>
<feature type="transmembrane region" description="Helical" evidence="17">
    <location>
        <begin position="108"/>
        <end position="129"/>
    </location>
</feature>
<evidence type="ECO:0000256" key="10">
    <source>
        <dbReference type="ARBA" id="ARBA00022989"/>
    </source>
</evidence>
<dbReference type="PANTHER" id="PTHR30622">
    <property type="entry name" value="UNDECAPRENYL-DIPHOSPHATASE"/>
    <property type="match status" value="1"/>
</dbReference>
<evidence type="ECO:0000256" key="5">
    <source>
        <dbReference type="ARBA" id="ARBA00022475"/>
    </source>
</evidence>
<evidence type="ECO:0000256" key="1">
    <source>
        <dbReference type="ARBA" id="ARBA00004651"/>
    </source>
</evidence>
<protein>
    <recommendedName>
        <fullName evidence="4 17">Undecaprenyl-diphosphatase</fullName>
        <ecNumber evidence="3 17">3.6.1.27</ecNumber>
    </recommendedName>
    <alternativeName>
        <fullName evidence="15 17">Bacitracin resistance protein</fullName>
    </alternativeName>
    <alternativeName>
        <fullName evidence="14 17">Undecaprenyl pyrophosphate phosphatase</fullName>
    </alternativeName>
</protein>
<sequence>MSDILKSIILSIVEGITEFLPISSTGHLILVNQWINFEGNFGFYFNVIIQFGAILSVVMLYFKKLNPFDKSKTQLQRQQTINLWSKVIVAFIPAAVLGFLFADIIENYLNNSIVVAIMLFIGGILILVLESNPKKVKINNFDNLTYKTAFSIGMIQCLAMIPGTSRSAATIIGAMILGTSRQIAAEFSFFLAIPTMAGATAYSVLKMIKGGVTITSHQWIVLLVGVIGSFIVATCVISFLMNYIKRKDFKIFGYYRIVLAALIFFYYYV</sequence>
<dbReference type="RefSeq" id="WP_277734359.1">
    <property type="nucleotide sequence ID" value="NZ_CP120733.1"/>
</dbReference>
<organism evidence="18 19">
    <name type="scientific">Tepidibacter hydrothermalis</name>
    <dbReference type="NCBI Taxonomy" id="3036126"/>
    <lineage>
        <taxon>Bacteria</taxon>
        <taxon>Bacillati</taxon>
        <taxon>Bacillota</taxon>
        <taxon>Clostridia</taxon>
        <taxon>Peptostreptococcales</taxon>
        <taxon>Peptostreptococcaceae</taxon>
        <taxon>Tepidibacter</taxon>
    </lineage>
</organism>
<dbReference type="GO" id="GO:0050380">
    <property type="term" value="F:undecaprenyl-diphosphatase activity"/>
    <property type="evidence" value="ECO:0007669"/>
    <property type="project" value="UniProtKB-EC"/>
</dbReference>
<dbReference type="NCBIfam" id="TIGR00753">
    <property type="entry name" value="undec_PP_bacA"/>
    <property type="match status" value="1"/>
</dbReference>
<gene>
    <name evidence="17" type="primary">uppP</name>
    <name evidence="18" type="ORF">P4S50_08370</name>
</gene>
<dbReference type="NCBIfam" id="NF001389">
    <property type="entry name" value="PRK00281.1-2"/>
    <property type="match status" value="1"/>
</dbReference>
<keyword evidence="6 17" id="KW-0812">Transmembrane</keyword>
<evidence type="ECO:0000256" key="6">
    <source>
        <dbReference type="ARBA" id="ARBA00022692"/>
    </source>
</evidence>
<evidence type="ECO:0000313" key="19">
    <source>
        <dbReference type="Proteomes" id="UP001222800"/>
    </source>
</evidence>
<keyword evidence="19" id="KW-1185">Reference proteome</keyword>
<keyword evidence="7 17" id="KW-0378">Hydrolase</keyword>
<comment type="function">
    <text evidence="17">Catalyzes the dephosphorylation of undecaprenyl diphosphate (UPP). Confers resistance to bacitracin.</text>
</comment>
<keyword evidence="12 17" id="KW-0046">Antibiotic resistance</keyword>
<keyword evidence="8 17" id="KW-0133">Cell shape</keyword>
<evidence type="ECO:0000256" key="9">
    <source>
        <dbReference type="ARBA" id="ARBA00022984"/>
    </source>
</evidence>
<dbReference type="NCBIfam" id="NF001390">
    <property type="entry name" value="PRK00281.1-4"/>
    <property type="match status" value="1"/>
</dbReference>
<dbReference type="Proteomes" id="UP001222800">
    <property type="component" value="Chromosome"/>
</dbReference>
<evidence type="ECO:0000256" key="13">
    <source>
        <dbReference type="ARBA" id="ARBA00023316"/>
    </source>
</evidence>
<comment type="subcellular location">
    <subcellularLocation>
        <location evidence="1 17">Cell membrane</location>
        <topology evidence="1 17">Multi-pass membrane protein</topology>
    </subcellularLocation>
</comment>
<keyword evidence="9 17" id="KW-0573">Peptidoglycan synthesis</keyword>
<proteinExistence type="inferred from homology"/>
<evidence type="ECO:0000256" key="4">
    <source>
        <dbReference type="ARBA" id="ARBA00021581"/>
    </source>
</evidence>
<keyword evidence="10 17" id="KW-1133">Transmembrane helix</keyword>
<evidence type="ECO:0000256" key="15">
    <source>
        <dbReference type="ARBA" id="ARBA00032932"/>
    </source>
</evidence>
<dbReference type="EC" id="3.6.1.27" evidence="3 17"/>
<evidence type="ECO:0000256" key="12">
    <source>
        <dbReference type="ARBA" id="ARBA00023251"/>
    </source>
</evidence>
<evidence type="ECO:0000256" key="2">
    <source>
        <dbReference type="ARBA" id="ARBA00010621"/>
    </source>
</evidence>
<keyword evidence="13 17" id="KW-0961">Cell wall biogenesis/degradation</keyword>
<evidence type="ECO:0000256" key="8">
    <source>
        <dbReference type="ARBA" id="ARBA00022960"/>
    </source>
</evidence>
<comment type="similarity">
    <text evidence="2 17">Belongs to the UppP family.</text>
</comment>
<feature type="transmembrane region" description="Helical" evidence="17">
    <location>
        <begin position="83"/>
        <end position="102"/>
    </location>
</feature>
<dbReference type="EMBL" id="CP120733">
    <property type="protein sequence ID" value="WFD12080.1"/>
    <property type="molecule type" value="Genomic_DNA"/>
</dbReference>
<accession>A0ABY8EGK9</accession>
<feature type="transmembrane region" description="Helical" evidence="17">
    <location>
        <begin position="217"/>
        <end position="240"/>
    </location>
</feature>
<dbReference type="NCBIfam" id="NF001391">
    <property type="entry name" value="PRK00281.1-5"/>
    <property type="match status" value="1"/>
</dbReference>
<feature type="transmembrane region" description="Helical" evidence="17">
    <location>
        <begin position="41"/>
        <end position="62"/>
    </location>
</feature>
<comment type="catalytic activity">
    <reaction evidence="16 17">
        <text>di-trans,octa-cis-undecaprenyl diphosphate + H2O = di-trans,octa-cis-undecaprenyl phosphate + phosphate + H(+)</text>
        <dbReference type="Rhea" id="RHEA:28094"/>
        <dbReference type="ChEBI" id="CHEBI:15377"/>
        <dbReference type="ChEBI" id="CHEBI:15378"/>
        <dbReference type="ChEBI" id="CHEBI:43474"/>
        <dbReference type="ChEBI" id="CHEBI:58405"/>
        <dbReference type="ChEBI" id="CHEBI:60392"/>
        <dbReference type="EC" id="3.6.1.27"/>
    </reaction>
</comment>
<dbReference type="HAMAP" id="MF_01006">
    <property type="entry name" value="Undec_diphosphatase"/>
    <property type="match status" value="1"/>
</dbReference>
<evidence type="ECO:0000256" key="14">
    <source>
        <dbReference type="ARBA" id="ARBA00032707"/>
    </source>
</evidence>
<evidence type="ECO:0000256" key="11">
    <source>
        <dbReference type="ARBA" id="ARBA00023136"/>
    </source>
</evidence>
<dbReference type="Pfam" id="PF02673">
    <property type="entry name" value="BacA"/>
    <property type="match status" value="1"/>
</dbReference>
<evidence type="ECO:0000256" key="3">
    <source>
        <dbReference type="ARBA" id="ARBA00012374"/>
    </source>
</evidence>
<keyword evidence="5 17" id="KW-1003">Cell membrane</keyword>
<evidence type="ECO:0000256" key="17">
    <source>
        <dbReference type="HAMAP-Rule" id="MF_01006"/>
    </source>
</evidence>
<name>A0ABY8EGK9_9FIRM</name>
<keyword evidence="11 17" id="KW-0472">Membrane</keyword>
<feature type="transmembrane region" description="Helical" evidence="17">
    <location>
        <begin position="252"/>
        <end position="268"/>
    </location>
</feature>
<comment type="miscellaneous">
    <text evidence="17">Bacitracin is thought to be involved in the inhibition of peptidoglycan synthesis by sequestering undecaprenyl diphosphate, thereby reducing the pool of lipid carrier available.</text>
</comment>